<feature type="region of interest" description="Disordered" evidence="3">
    <location>
        <begin position="1"/>
        <end position="34"/>
    </location>
</feature>
<dbReference type="Gene3D" id="1.20.1270.220">
    <property type="match status" value="1"/>
</dbReference>
<evidence type="ECO:0000256" key="2">
    <source>
        <dbReference type="ARBA" id="ARBA00023163"/>
    </source>
</evidence>
<dbReference type="Pfam" id="PF17035">
    <property type="entry name" value="BET"/>
    <property type="match status" value="1"/>
</dbReference>
<feature type="domain" description="NET" evidence="4">
    <location>
        <begin position="25"/>
        <end position="106"/>
    </location>
</feature>
<keyword evidence="6" id="KW-1185">Reference proteome</keyword>
<evidence type="ECO:0000313" key="6">
    <source>
        <dbReference type="Proteomes" id="UP000243459"/>
    </source>
</evidence>
<dbReference type="InterPro" id="IPR038336">
    <property type="entry name" value="NET_sf"/>
</dbReference>
<dbReference type="EMBL" id="CM007384">
    <property type="protein sequence ID" value="ONK73192.1"/>
    <property type="molecule type" value="Genomic_DNA"/>
</dbReference>
<dbReference type="AlphaFoldDB" id="A0A5P1F4U1"/>
<evidence type="ECO:0000313" key="5">
    <source>
        <dbReference type="EMBL" id="ONK73192.1"/>
    </source>
</evidence>
<accession>A0A5P1F4U1</accession>
<dbReference type="Gramene" id="ONK73192">
    <property type="protein sequence ID" value="ONK73192"/>
    <property type="gene ID" value="A4U43_C04F28230"/>
</dbReference>
<keyword evidence="2" id="KW-0804">Transcription</keyword>
<dbReference type="InterPro" id="IPR027353">
    <property type="entry name" value="NET_dom"/>
</dbReference>
<keyword evidence="1" id="KW-0805">Transcription regulation</keyword>
<evidence type="ECO:0000256" key="3">
    <source>
        <dbReference type="SAM" id="MobiDB-lite"/>
    </source>
</evidence>
<evidence type="ECO:0000259" key="4">
    <source>
        <dbReference type="PROSITE" id="PS51525"/>
    </source>
</evidence>
<name>A0A5P1F4U1_ASPOF</name>
<protein>
    <recommendedName>
        <fullName evidence="4">NET domain-containing protein</fullName>
    </recommendedName>
</protein>
<gene>
    <name evidence="5" type="ORF">A4U43_C04F28230</name>
</gene>
<evidence type="ECO:0000256" key="1">
    <source>
        <dbReference type="ARBA" id="ARBA00023015"/>
    </source>
</evidence>
<reference evidence="6" key="1">
    <citation type="journal article" date="2017" name="Nat. Commun.">
        <title>The asparagus genome sheds light on the origin and evolution of a young Y chromosome.</title>
        <authorList>
            <person name="Harkess A."/>
            <person name="Zhou J."/>
            <person name="Xu C."/>
            <person name="Bowers J.E."/>
            <person name="Van der Hulst R."/>
            <person name="Ayyampalayam S."/>
            <person name="Mercati F."/>
            <person name="Riccardi P."/>
            <person name="McKain M.R."/>
            <person name="Kakrana A."/>
            <person name="Tang H."/>
            <person name="Ray J."/>
            <person name="Groenendijk J."/>
            <person name="Arikit S."/>
            <person name="Mathioni S.M."/>
            <person name="Nakano M."/>
            <person name="Shan H."/>
            <person name="Telgmann-Rauber A."/>
            <person name="Kanno A."/>
            <person name="Yue Z."/>
            <person name="Chen H."/>
            <person name="Li W."/>
            <person name="Chen Y."/>
            <person name="Xu X."/>
            <person name="Zhang Y."/>
            <person name="Luo S."/>
            <person name="Chen H."/>
            <person name="Gao J."/>
            <person name="Mao Z."/>
            <person name="Pires J.C."/>
            <person name="Luo M."/>
            <person name="Kudrna D."/>
            <person name="Wing R.A."/>
            <person name="Meyers B.C."/>
            <person name="Yi K."/>
            <person name="Kong H."/>
            <person name="Lavrijsen P."/>
            <person name="Sunseri F."/>
            <person name="Falavigna A."/>
            <person name="Ye Y."/>
            <person name="Leebens-Mack J.H."/>
            <person name="Chen G."/>
        </authorList>
    </citation>
    <scope>NUCLEOTIDE SEQUENCE [LARGE SCALE GENOMIC DNA]</scope>
    <source>
        <strain evidence="6">cv. DH0086</strain>
    </source>
</reference>
<dbReference type="PANTHER" id="PTHR45926">
    <property type="entry name" value="OSJNBA0053K19.4 PROTEIN"/>
    <property type="match status" value="1"/>
</dbReference>
<dbReference type="PROSITE" id="PS51525">
    <property type="entry name" value="NET"/>
    <property type="match status" value="1"/>
</dbReference>
<proteinExistence type="predicted"/>
<sequence length="117" mass="13505">MSVDLKTKPVSYTPHVGRPPALKKPKAKDPHKRDMTFEEKQKLSNNLQNLPLEKLDNVVQIIKKRNSSLSQHDDEIVVDIDSVDTETLWELDRFVTNYKKSLSKNKRKPKLGELALQ</sequence>
<organism evidence="5 6">
    <name type="scientific">Asparagus officinalis</name>
    <name type="common">Garden asparagus</name>
    <dbReference type="NCBI Taxonomy" id="4686"/>
    <lineage>
        <taxon>Eukaryota</taxon>
        <taxon>Viridiplantae</taxon>
        <taxon>Streptophyta</taxon>
        <taxon>Embryophyta</taxon>
        <taxon>Tracheophyta</taxon>
        <taxon>Spermatophyta</taxon>
        <taxon>Magnoliopsida</taxon>
        <taxon>Liliopsida</taxon>
        <taxon>Asparagales</taxon>
        <taxon>Asparagaceae</taxon>
        <taxon>Asparagoideae</taxon>
        <taxon>Asparagus</taxon>
    </lineage>
</organism>
<dbReference type="Proteomes" id="UP000243459">
    <property type="component" value="Chromosome 4"/>
</dbReference>